<dbReference type="SUPFAM" id="SSF53448">
    <property type="entry name" value="Nucleotide-diphospho-sugar transferases"/>
    <property type="match status" value="1"/>
</dbReference>
<keyword evidence="6" id="KW-1185">Reference proteome</keyword>
<evidence type="ECO:0000256" key="1">
    <source>
        <dbReference type="ARBA" id="ARBA00006739"/>
    </source>
</evidence>
<keyword evidence="3" id="KW-0808">Transferase</keyword>
<dbReference type="RefSeq" id="WP_034835487.1">
    <property type="nucleotide sequence ID" value="NZ_JOKH01000002.1"/>
</dbReference>
<keyword evidence="2" id="KW-0328">Glycosyltransferase</keyword>
<dbReference type="PANTHER" id="PTHR43179:SF12">
    <property type="entry name" value="GALACTOFURANOSYLTRANSFERASE GLFT2"/>
    <property type="match status" value="1"/>
</dbReference>
<dbReference type="PANTHER" id="PTHR43179">
    <property type="entry name" value="RHAMNOSYLTRANSFERASE WBBL"/>
    <property type="match status" value="1"/>
</dbReference>
<reference evidence="5 6" key="1">
    <citation type="submission" date="2014-06" db="EMBL/GenBank/DDBJ databases">
        <title>Whole Genome Sequences of Three Symbiotic Endozoicomonas Bacteria.</title>
        <authorList>
            <person name="Neave M.J."/>
            <person name="Apprill A."/>
            <person name="Voolstra C.R."/>
        </authorList>
    </citation>
    <scope>NUCLEOTIDE SEQUENCE [LARGE SCALE GENOMIC DNA]</scope>
    <source>
        <strain evidence="5 6">DSM 25634</strain>
    </source>
</reference>
<evidence type="ECO:0000259" key="4">
    <source>
        <dbReference type="Pfam" id="PF00535"/>
    </source>
</evidence>
<dbReference type="AlphaFoldDB" id="A0A081NIN4"/>
<comment type="similarity">
    <text evidence="1">Belongs to the glycosyltransferase 2 family.</text>
</comment>
<dbReference type="Proteomes" id="UP000028073">
    <property type="component" value="Unassembled WGS sequence"/>
</dbReference>
<dbReference type="GO" id="GO:0016757">
    <property type="term" value="F:glycosyltransferase activity"/>
    <property type="evidence" value="ECO:0007669"/>
    <property type="project" value="UniProtKB-KW"/>
</dbReference>
<dbReference type="EMBL" id="JOKH01000002">
    <property type="protein sequence ID" value="KEQ18307.1"/>
    <property type="molecule type" value="Genomic_DNA"/>
</dbReference>
<dbReference type="OrthoDB" id="5123492at2"/>
<comment type="caution">
    <text evidence="5">The sequence shown here is derived from an EMBL/GenBank/DDBJ whole genome shotgun (WGS) entry which is preliminary data.</text>
</comment>
<protein>
    <recommendedName>
        <fullName evidence="4">Glycosyltransferase 2-like domain-containing protein</fullName>
    </recommendedName>
</protein>
<evidence type="ECO:0000313" key="6">
    <source>
        <dbReference type="Proteomes" id="UP000028073"/>
    </source>
</evidence>
<accession>A0A081NIN4</accession>
<evidence type="ECO:0000313" key="5">
    <source>
        <dbReference type="EMBL" id="KEQ18307.1"/>
    </source>
</evidence>
<organism evidence="5 6">
    <name type="scientific">Endozoicomonas numazuensis</name>
    <dbReference type="NCBI Taxonomy" id="1137799"/>
    <lineage>
        <taxon>Bacteria</taxon>
        <taxon>Pseudomonadati</taxon>
        <taxon>Pseudomonadota</taxon>
        <taxon>Gammaproteobacteria</taxon>
        <taxon>Oceanospirillales</taxon>
        <taxon>Endozoicomonadaceae</taxon>
        <taxon>Endozoicomonas</taxon>
    </lineage>
</organism>
<dbReference type="Pfam" id="PF00535">
    <property type="entry name" value="Glycos_transf_2"/>
    <property type="match status" value="1"/>
</dbReference>
<feature type="domain" description="Glycosyltransferase 2-like" evidence="4">
    <location>
        <begin position="6"/>
        <end position="148"/>
    </location>
</feature>
<name>A0A081NIN4_9GAMM</name>
<dbReference type="STRING" id="1137799.GZ78_12360"/>
<proteinExistence type="inferred from homology"/>
<dbReference type="Gene3D" id="3.90.550.10">
    <property type="entry name" value="Spore Coat Polysaccharide Biosynthesis Protein SpsA, Chain A"/>
    <property type="match status" value="1"/>
</dbReference>
<dbReference type="InterPro" id="IPR029044">
    <property type="entry name" value="Nucleotide-diphossugar_trans"/>
</dbReference>
<dbReference type="InterPro" id="IPR001173">
    <property type="entry name" value="Glyco_trans_2-like"/>
</dbReference>
<sequence>MQKVDVIIPVYNALDFTKACIESLYKHVIHHVNKIIIMDDCSGDETRKYLESLINPEIMLVRNEENLGYGANVNRGFEFSEKELVLVLNSDTLAQNDFLGPLIKSMENLSGLMALNPMFPFDVDSFNKYENHHHVVKTFMLSGYAFLIRKNAFLNVGGFNSVFGKGYFEDAALGRELNKGGCYTGVCIKSVLHHAGSKSFPTEQRVKLEERNAPIFRNMYPESTRKIMFLTKDLSLSTHGITGEKCYDICLKGGRVSFFSNDEKSLIPNKRFEYRQLRLSRIISFLNRSVIRGKKRPYTKTTELWVDGSLSRLSLNVLIAKMVCRHYKIPIKVIG</sequence>
<dbReference type="eggNOG" id="COG1216">
    <property type="taxonomic scope" value="Bacteria"/>
</dbReference>
<evidence type="ECO:0000256" key="3">
    <source>
        <dbReference type="ARBA" id="ARBA00022679"/>
    </source>
</evidence>
<evidence type="ECO:0000256" key="2">
    <source>
        <dbReference type="ARBA" id="ARBA00022676"/>
    </source>
</evidence>
<gene>
    <name evidence="5" type="ORF">GZ78_12360</name>
</gene>